<organism evidence="2 3">
    <name type="scientific">Oceanihabitans sediminis</name>
    <dbReference type="NCBI Taxonomy" id="1812012"/>
    <lineage>
        <taxon>Bacteria</taxon>
        <taxon>Pseudomonadati</taxon>
        <taxon>Bacteroidota</taxon>
        <taxon>Flavobacteriia</taxon>
        <taxon>Flavobacteriales</taxon>
        <taxon>Flavobacteriaceae</taxon>
        <taxon>Oceanihabitans</taxon>
    </lineage>
</organism>
<keyword evidence="1" id="KW-0472">Membrane</keyword>
<proteinExistence type="predicted"/>
<name>A0A368P278_9FLAO</name>
<feature type="transmembrane region" description="Helical" evidence="1">
    <location>
        <begin position="43"/>
        <end position="67"/>
    </location>
</feature>
<sequence length="169" mass="20672">MKIRYLPKLFFPLLQLIFGLGLLTVFIYGIYKFTVDFKIELLIQGILFLSFIGFFSFHLIYNFLYYIKIIRFEGNFFTVFELHKLKNSKINYNKIQGFSTSEVYFGKYLWKCNSIVIYTETKKTIEILSNYNSSYKKFEQELKKRKIKYYGFEEYNTGWHFREYKFNEK</sequence>
<evidence type="ECO:0000313" key="2">
    <source>
        <dbReference type="EMBL" id="RCU56977.1"/>
    </source>
</evidence>
<keyword evidence="1" id="KW-0812">Transmembrane</keyword>
<gene>
    <name evidence="2" type="ORF">DU428_08485</name>
</gene>
<reference evidence="2 3" key="1">
    <citation type="submission" date="2018-07" db="EMBL/GenBank/DDBJ databases">
        <title>Oceanihabitans testaceum sp. nov., isolated from marine sediment.</title>
        <authorList>
            <person name="Li C.-M."/>
        </authorList>
    </citation>
    <scope>NUCLEOTIDE SEQUENCE [LARGE SCALE GENOMIC DNA]</scope>
    <source>
        <strain evidence="2 3">S9-10</strain>
    </source>
</reference>
<evidence type="ECO:0000256" key="1">
    <source>
        <dbReference type="SAM" id="Phobius"/>
    </source>
</evidence>
<dbReference type="Proteomes" id="UP000252249">
    <property type="component" value="Unassembled WGS sequence"/>
</dbReference>
<dbReference type="EMBL" id="QPIG01000003">
    <property type="protein sequence ID" value="RCU56977.1"/>
    <property type="molecule type" value="Genomic_DNA"/>
</dbReference>
<dbReference type="RefSeq" id="WP_113966560.1">
    <property type="nucleotide sequence ID" value="NZ_QPIG01000003.1"/>
</dbReference>
<evidence type="ECO:0000313" key="3">
    <source>
        <dbReference type="Proteomes" id="UP000252249"/>
    </source>
</evidence>
<accession>A0A368P278</accession>
<feature type="transmembrane region" description="Helical" evidence="1">
    <location>
        <begin position="9"/>
        <end position="31"/>
    </location>
</feature>
<keyword evidence="1" id="KW-1133">Transmembrane helix</keyword>
<protein>
    <submittedName>
        <fullName evidence="2">Uncharacterized protein</fullName>
    </submittedName>
</protein>
<dbReference type="AlphaFoldDB" id="A0A368P278"/>
<comment type="caution">
    <text evidence="2">The sequence shown here is derived from an EMBL/GenBank/DDBJ whole genome shotgun (WGS) entry which is preliminary data.</text>
</comment>
<keyword evidence="3" id="KW-1185">Reference proteome</keyword>